<proteinExistence type="predicted"/>
<evidence type="ECO:0000313" key="3">
    <source>
        <dbReference type="Proteomes" id="UP001243009"/>
    </source>
</evidence>
<evidence type="ECO:0000256" key="1">
    <source>
        <dbReference type="SAM" id="MobiDB-lite"/>
    </source>
</evidence>
<sequence>MSAERGKEAPSAEMEWAEDLAPIPPAEWSRARARHLLDRAGFGGTLEEVDRLAALTPEAAVASLVDYHFMPDDHLRPFEESGVYDPSLREFPETRPAATRA</sequence>
<accession>A0ABT9EEL6</accession>
<feature type="non-terminal residue" evidence="2">
    <location>
        <position position="101"/>
    </location>
</feature>
<dbReference type="Proteomes" id="UP001243009">
    <property type="component" value="Unassembled WGS sequence"/>
</dbReference>
<protein>
    <submittedName>
        <fullName evidence="2">Uncharacterized protein</fullName>
    </submittedName>
</protein>
<dbReference type="EMBL" id="JAUTWS010000447">
    <property type="protein sequence ID" value="MDO9714666.1"/>
    <property type="molecule type" value="Genomic_DNA"/>
</dbReference>
<comment type="caution">
    <text evidence="2">The sequence shown here is derived from an EMBL/GenBank/DDBJ whole genome shotgun (WGS) entry which is preliminary data.</text>
</comment>
<gene>
    <name evidence="2" type="ORF">Q7A36_40735</name>
</gene>
<keyword evidence="3" id="KW-1185">Reference proteome</keyword>
<reference evidence="2 3" key="1">
    <citation type="submission" date="2023-08" db="EMBL/GenBank/DDBJ databases">
        <title>The draft genome sequence of Paracraurococcus sp. LOR1-02.</title>
        <authorList>
            <person name="Kingkaew E."/>
            <person name="Tanasupawat S."/>
        </authorList>
    </citation>
    <scope>NUCLEOTIDE SEQUENCE [LARGE SCALE GENOMIC DNA]</scope>
    <source>
        <strain evidence="2 3">LOR1-02</strain>
    </source>
</reference>
<dbReference type="RefSeq" id="WP_305109474.1">
    <property type="nucleotide sequence ID" value="NZ_JAUTWS010000447.1"/>
</dbReference>
<name>A0ABT9EEL6_9PROT</name>
<evidence type="ECO:0000313" key="2">
    <source>
        <dbReference type="EMBL" id="MDO9714666.1"/>
    </source>
</evidence>
<organism evidence="2 3">
    <name type="scientific">Paracraurococcus lichenis</name>
    <dbReference type="NCBI Taxonomy" id="3064888"/>
    <lineage>
        <taxon>Bacteria</taxon>
        <taxon>Pseudomonadati</taxon>
        <taxon>Pseudomonadota</taxon>
        <taxon>Alphaproteobacteria</taxon>
        <taxon>Acetobacterales</taxon>
        <taxon>Roseomonadaceae</taxon>
        <taxon>Paracraurococcus</taxon>
    </lineage>
</organism>
<feature type="region of interest" description="Disordered" evidence="1">
    <location>
        <begin position="81"/>
        <end position="101"/>
    </location>
</feature>